<dbReference type="RefSeq" id="XP_058311031.1">
    <property type="nucleotide sequence ID" value="XM_058448687.1"/>
</dbReference>
<organism evidence="1 2">
    <name type="scientific">Penicillium cinerascens</name>
    <dbReference type="NCBI Taxonomy" id="70096"/>
    <lineage>
        <taxon>Eukaryota</taxon>
        <taxon>Fungi</taxon>
        <taxon>Dikarya</taxon>
        <taxon>Ascomycota</taxon>
        <taxon>Pezizomycotina</taxon>
        <taxon>Eurotiomycetes</taxon>
        <taxon>Eurotiomycetidae</taxon>
        <taxon>Eurotiales</taxon>
        <taxon>Aspergillaceae</taxon>
        <taxon>Penicillium</taxon>
    </lineage>
</organism>
<comment type="caution">
    <text evidence="1">The sequence shown here is derived from an EMBL/GenBank/DDBJ whole genome shotgun (WGS) entry which is preliminary data.</text>
</comment>
<reference evidence="1" key="1">
    <citation type="submission" date="2022-12" db="EMBL/GenBank/DDBJ databases">
        <authorList>
            <person name="Petersen C."/>
        </authorList>
    </citation>
    <scope>NUCLEOTIDE SEQUENCE</scope>
    <source>
        <strain evidence="1">IBT 15544</strain>
    </source>
</reference>
<evidence type="ECO:0000313" key="2">
    <source>
        <dbReference type="Proteomes" id="UP001150904"/>
    </source>
</evidence>
<protein>
    <submittedName>
        <fullName evidence="1">Uncharacterized protein</fullName>
    </submittedName>
</protein>
<dbReference type="OrthoDB" id="4507903at2759"/>
<dbReference type="EMBL" id="JAPQKR010000005">
    <property type="protein sequence ID" value="KAJ5215218.1"/>
    <property type="molecule type" value="Genomic_DNA"/>
</dbReference>
<reference evidence="1" key="2">
    <citation type="journal article" date="2023" name="IMA Fungus">
        <title>Comparative genomic study of the Penicillium genus elucidates a diverse pangenome and 15 lateral gene transfer events.</title>
        <authorList>
            <person name="Petersen C."/>
            <person name="Sorensen T."/>
            <person name="Nielsen M.R."/>
            <person name="Sondergaard T.E."/>
            <person name="Sorensen J.L."/>
            <person name="Fitzpatrick D.A."/>
            <person name="Frisvad J.C."/>
            <person name="Nielsen K.L."/>
        </authorList>
    </citation>
    <scope>NUCLEOTIDE SEQUENCE</scope>
    <source>
        <strain evidence="1">IBT 15544</strain>
    </source>
</reference>
<name>A0A9W9N8I2_9EURO</name>
<proteinExistence type="predicted"/>
<keyword evidence="2" id="KW-1185">Reference proteome</keyword>
<sequence length="74" mass="7980">MSDKREADHPKIEEAIVGVKADVKSLQQISSSGRAAQRKREENHAQKAFSALDAALEKHLKEEDGGGPPSKSGQ</sequence>
<dbReference type="Proteomes" id="UP001150904">
    <property type="component" value="Unassembled WGS sequence"/>
</dbReference>
<evidence type="ECO:0000313" key="1">
    <source>
        <dbReference type="EMBL" id="KAJ5215218.1"/>
    </source>
</evidence>
<dbReference type="AlphaFoldDB" id="A0A9W9N8I2"/>
<accession>A0A9W9N8I2</accession>
<dbReference type="GeneID" id="83175988"/>
<gene>
    <name evidence="1" type="ORF">N7498_001625</name>
</gene>